<dbReference type="Pfam" id="PF00092">
    <property type="entry name" value="VWA"/>
    <property type="match status" value="1"/>
</dbReference>
<keyword evidence="2" id="KW-0812">Transmembrane</keyword>
<organism evidence="4 5">
    <name type="scientific">Paenibacillus oryzae</name>
    <dbReference type="NCBI Taxonomy" id="1844972"/>
    <lineage>
        <taxon>Bacteria</taxon>
        <taxon>Bacillati</taxon>
        <taxon>Bacillota</taxon>
        <taxon>Bacilli</taxon>
        <taxon>Bacillales</taxon>
        <taxon>Paenibacillaceae</taxon>
        <taxon>Paenibacillus</taxon>
    </lineage>
</organism>
<dbReference type="OrthoDB" id="9781333at2"/>
<evidence type="ECO:0000256" key="2">
    <source>
        <dbReference type="SAM" id="Phobius"/>
    </source>
</evidence>
<dbReference type="Proteomes" id="UP000092024">
    <property type="component" value="Unassembled WGS sequence"/>
</dbReference>
<evidence type="ECO:0000313" key="4">
    <source>
        <dbReference type="EMBL" id="OBR66871.1"/>
    </source>
</evidence>
<evidence type="ECO:0000313" key="5">
    <source>
        <dbReference type="Proteomes" id="UP000092024"/>
    </source>
</evidence>
<feature type="domain" description="VWFA" evidence="3">
    <location>
        <begin position="411"/>
        <end position="576"/>
    </location>
</feature>
<dbReference type="Gene3D" id="3.40.50.410">
    <property type="entry name" value="von Willebrand factor, type A domain"/>
    <property type="match status" value="1"/>
</dbReference>
<feature type="transmembrane region" description="Helical" evidence="2">
    <location>
        <begin position="6"/>
        <end position="28"/>
    </location>
</feature>
<protein>
    <recommendedName>
        <fullName evidence="3">VWFA domain-containing protein</fullName>
    </recommendedName>
</protein>
<keyword evidence="2" id="KW-1133">Transmembrane helix</keyword>
<feature type="region of interest" description="Disordered" evidence="1">
    <location>
        <begin position="900"/>
        <end position="960"/>
    </location>
</feature>
<dbReference type="AlphaFoldDB" id="A0A1A5YMM7"/>
<comment type="caution">
    <text evidence="4">The sequence shown here is derived from an EMBL/GenBank/DDBJ whole genome shotgun (WGS) entry which is preliminary data.</text>
</comment>
<dbReference type="STRING" id="1844972.A7K91_16695"/>
<proteinExistence type="predicted"/>
<dbReference type="PANTHER" id="PTHR37947">
    <property type="entry name" value="BLL2462 PROTEIN"/>
    <property type="match status" value="1"/>
</dbReference>
<dbReference type="EMBL" id="LYPA01000043">
    <property type="protein sequence ID" value="OBR66871.1"/>
    <property type="molecule type" value="Genomic_DNA"/>
</dbReference>
<keyword evidence="2" id="KW-0472">Membrane</keyword>
<dbReference type="PANTHER" id="PTHR37947:SF2">
    <property type="entry name" value="VON WILLEBRAND FACTOR TYPE A"/>
    <property type="match status" value="1"/>
</dbReference>
<evidence type="ECO:0000256" key="1">
    <source>
        <dbReference type="SAM" id="MobiDB-lite"/>
    </source>
</evidence>
<dbReference type="InterPro" id="IPR002035">
    <property type="entry name" value="VWF_A"/>
</dbReference>
<gene>
    <name evidence="4" type="ORF">A7K91_16695</name>
</gene>
<keyword evidence="5" id="KW-1185">Reference proteome</keyword>
<dbReference type="InterPro" id="IPR029062">
    <property type="entry name" value="Class_I_gatase-like"/>
</dbReference>
<name>A0A1A5YMM7_9BACL</name>
<dbReference type="RefSeq" id="WP_068681244.1">
    <property type="nucleotide sequence ID" value="NZ_LYPA01000043.1"/>
</dbReference>
<reference evidence="4 5" key="1">
    <citation type="submission" date="2016-05" db="EMBL/GenBank/DDBJ databases">
        <title>Paenibacillus oryzae. sp. nov., isolated from the rice root.</title>
        <authorList>
            <person name="Zhang J."/>
            <person name="Zhang X."/>
        </authorList>
    </citation>
    <scope>NUCLEOTIDE SEQUENCE [LARGE SCALE GENOMIC DNA]</scope>
    <source>
        <strain evidence="4 5">1DrF-4</strain>
    </source>
</reference>
<dbReference type="CDD" id="cd00198">
    <property type="entry name" value="vWFA"/>
    <property type="match status" value="1"/>
</dbReference>
<evidence type="ECO:0000259" key="3">
    <source>
        <dbReference type="PROSITE" id="PS50234"/>
    </source>
</evidence>
<feature type="transmembrane region" description="Helical" evidence="2">
    <location>
        <begin position="40"/>
        <end position="60"/>
    </location>
</feature>
<feature type="compositionally biased region" description="Polar residues" evidence="1">
    <location>
        <begin position="905"/>
        <end position="928"/>
    </location>
</feature>
<dbReference type="PROSITE" id="PS50234">
    <property type="entry name" value="VWFA"/>
    <property type="match status" value="1"/>
</dbReference>
<accession>A0A1A5YMM7</accession>
<dbReference type="InterPro" id="IPR036465">
    <property type="entry name" value="vWFA_dom_sf"/>
</dbReference>
<dbReference type="Gene3D" id="3.40.50.880">
    <property type="match status" value="2"/>
</dbReference>
<dbReference type="SUPFAM" id="SSF53300">
    <property type="entry name" value="vWA-like"/>
    <property type="match status" value="2"/>
</dbReference>
<sequence length="960" mass="103792">MGIQVNNPWFLLLLLPWGAYLWWMAAAVPRLTGLRKIASIGTRSLILLLIIALIAGIQPYRKLQHVNIAIVADRSASVNQEAAIGEWIGEAWSGKESNDAGGIISVGANPIIDKALSADALPNDSGYTFHTGLNNGFSDLAKGMQLAGAMLRDNGGGRIVLLSDGEENAGDARRNARLLSDAGIPVDVVHVSSPQTKDVSVEELQVPQNLGQGETFALEVALQSTFTGEAMIRLYQDNAEIGTSKVQLERGSNRFVMQSLALEAGFHRFRAEVFADGDEQPLNNEAYAFSRISGPPTVLIVEGTAGSSANLEAALKSSAIAYRTIAPEQLSLELAEYAAYDSIILNNVPATRIAEKPMEWLGKATSQYGVGLIMLGGDQSFGLGGYFQTPIERALPVYMELKGKKQMPSLGLVLVIDRSGSMDGGPLELAKEAAMRTIELLRDQDTVGVVAFDTSPWWVVEPTKLDKREEVIEKIKGIQADGGTEIYTALNEGFNALSKMDAQRKHMILLTDGQSATNMSYSIITDAMNEQLMTLSTVAIGEGSDQALLESLARSANGRYYYTNDQSTLPAIFSRETVLMSRTYIVDGVFTPKIGEAGDWSRLWQNGAPPLQAYIATTAKELAEVALWSPDGDPVLARWTYGSGRSLAWTSDAAGKWSSDWVQWDRFPSVFAEWIKWTFPQFESQPYQISLQREGGTATVVVESDEATGLTNASSDKLAALLESGEGDSTIVDLLPVAPGRYEGKTASPPPGAYLAQIGARTGNADSLSVAGGATVGFVVPYAPEYRIGGEDGLELLNQLADLTGGRVLTMDNAAEAFRTEPIKAKLPYDWSRLLLLAALFLWLMDIALRRLSVPWSKWLTALKLVRGASVRKGAGTATATPAESSLLKLRERAEQKRKFLASDAQPQETGGKQQTKPRAEFISSSQPPAAERKGTEAEPPTPKSQTINRLLAAKQKNKR</sequence>
<dbReference type="SMART" id="SM00327">
    <property type="entry name" value="VWA"/>
    <property type="match status" value="2"/>
</dbReference>
<dbReference type="SUPFAM" id="SSF52317">
    <property type="entry name" value="Class I glutamine amidotransferase-like"/>
    <property type="match status" value="1"/>
</dbReference>